<evidence type="ECO:0000256" key="5">
    <source>
        <dbReference type="ARBA" id="ARBA00022737"/>
    </source>
</evidence>
<keyword evidence="4" id="KW-0479">Metal-binding</keyword>
<sequence>MASHNSSNTEFTRKLRAAVKAKLEEFGLDVDEELPDYVMIMVGNKKDKGRMKSELKLFLGDNTSPFVEWLFGFFQKVKTVTSSIAEEMIKEKKPKTEPVENPSTTKTSHEKKKHSKERAAKREEVSEPIKKEESHRSRKPRIEAPDSPKDKSEVKERKKEAHRHIPVEATKPKKEKEKEKHSHRKHKPSSERYEEYLTNSDEEEEEEEEVPVPKPKIKVKSEAKPEKVEKPARKSKKGSPKRERILAQALPKREEKKKEEKPLISTRQPIVLRTKAARRSELRPISYDEDSDASEREPSPLPHKKNARPTVVAQTSNFDDSPPPKPKLSSKVVVMHRKPEKPSQPNSRVHSSIFKRAISDAASVSAGYGSKRTVPEEKRDIQLDYEDEQPTMKKSRDKLSSYINYSQNEENGAAKNTRIIVTVKTPRKTTAILV</sequence>
<feature type="compositionally biased region" description="Basic and acidic residues" evidence="9">
    <location>
        <begin position="117"/>
        <end position="180"/>
    </location>
</feature>
<feature type="compositionally biased region" description="Acidic residues" evidence="9">
    <location>
        <begin position="200"/>
        <end position="210"/>
    </location>
</feature>
<name>A0A915EEB3_9BILA</name>
<evidence type="ECO:0000256" key="2">
    <source>
        <dbReference type="ARBA" id="ARBA00008423"/>
    </source>
</evidence>
<dbReference type="GO" id="GO:0043488">
    <property type="term" value="P:regulation of mRNA stability"/>
    <property type="evidence" value="ECO:0007669"/>
    <property type="project" value="InterPro"/>
</dbReference>
<comment type="subcellular location">
    <subcellularLocation>
        <location evidence="1">Nucleus</location>
    </subcellularLocation>
</comment>
<comment type="similarity">
    <text evidence="2">Belongs to the ZC3H14 family.</text>
</comment>
<reference evidence="11" key="1">
    <citation type="submission" date="2022-11" db="UniProtKB">
        <authorList>
            <consortium name="WormBaseParasite"/>
        </authorList>
    </citation>
    <scope>IDENTIFICATION</scope>
</reference>
<keyword evidence="5" id="KW-0677">Repeat</keyword>
<dbReference type="PANTHER" id="PTHR14738">
    <property type="entry name" value="ZINC FINGER CCCH DOMAIN-CONTAINING PROTEIN 14"/>
    <property type="match status" value="1"/>
</dbReference>
<evidence type="ECO:0000256" key="8">
    <source>
        <dbReference type="ARBA" id="ARBA00023242"/>
    </source>
</evidence>
<evidence type="ECO:0000256" key="7">
    <source>
        <dbReference type="ARBA" id="ARBA00022833"/>
    </source>
</evidence>
<evidence type="ECO:0000256" key="6">
    <source>
        <dbReference type="ARBA" id="ARBA00022771"/>
    </source>
</evidence>
<evidence type="ECO:0000313" key="10">
    <source>
        <dbReference type="Proteomes" id="UP000887574"/>
    </source>
</evidence>
<feature type="region of interest" description="Disordered" evidence="9">
    <location>
        <begin position="364"/>
        <end position="398"/>
    </location>
</feature>
<feature type="region of interest" description="Disordered" evidence="9">
    <location>
        <begin position="89"/>
        <end position="350"/>
    </location>
</feature>
<dbReference type="Gene3D" id="1.20.1390.10">
    <property type="entry name" value="PWI domain"/>
    <property type="match status" value="1"/>
</dbReference>
<organism evidence="10 11">
    <name type="scientific">Ditylenchus dipsaci</name>
    <dbReference type="NCBI Taxonomy" id="166011"/>
    <lineage>
        <taxon>Eukaryota</taxon>
        <taxon>Metazoa</taxon>
        <taxon>Ecdysozoa</taxon>
        <taxon>Nematoda</taxon>
        <taxon>Chromadorea</taxon>
        <taxon>Rhabditida</taxon>
        <taxon>Tylenchina</taxon>
        <taxon>Tylenchomorpha</taxon>
        <taxon>Sphaerularioidea</taxon>
        <taxon>Anguinidae</taxon>
        <taxon>Anguininae</taxon>
        <taxon>Ditylenchus</taxon>
    </lineage>
</organism>
<evidence type="ECO:0000256" key="3">
    <source>
        <dbReference type="ARBA" id="ARBA00015071"/>
    </source>
</evidence>
<dbReference type="InterPro" id="IPR040366">
    <property type="entry name" value="Nab2/ZC3H14"/>
</dbReference>
<dbReference type="WBParaSite" id="jg4961">
    <property type="protein sequence ID" value="jg4961"/>
    <property type="gene ID" value="jg4961"/>
</dbReference>
<protein>
    <recommendedName>
        <fullName evidence="3">Zinc finger CCCH domain-containing protein 14</fullName>
    </recommendedName>
</protein>
<proteinExistence type="inferred from homology"/>
<dbReference type="Proteomes" id="UP000887574">
    <property type="component" value="Unplaced"/>
</dbReference>
<evidence type="ECO:0000313" key="11">
    <source>
        <dbReference type="WBParaSite" id="jg4961"/>
    </source>
</evidence>
<keyword evidence="7" id="KW-0862">Zinc</keyword>
<dbReference type="GO" id="GO:0005634">
    <property type="term" value="C:nucleus"/>
    <property type="evidence" value="ECO:0007669"/>
    <property type="project" value="UniProtKB-SubCell"/>
</dbReference>
<keyword evidence="8" id="KW-0539">Nucleus</keyword>
<feature type="compositionally biased region" description="Basic and acidic residues" evidence="9">
    <location>
        <begin position="373"/>
        <end position="382"/>
    </location>
</feature>
<feature type="compositionally biased region" description="Basic and acidic residues" evidence="9">
    <location>
        <begin position="89"/>
        <end position="98"/>
    </location>
</feature>
<accession>A0A915EEB3</accession>
<dbReference type="GO" id="GO:0005737">
    <property type="term" value="C:cytoplasm"/>
    <property type="evidence" value="ECO:0007669"/>
    <property type="project" value="TreeGrafter"/>
</dbReference>
<feature type="compositionally biased region" description="Basic and acidic residues" evidence="9">
    <location>
        <begin position="240"/>
        <end position="262"/>
    </location>
</feature>
<dbReference type="PANTHER" id="PTHR14738:SF29">
    <property type="entry name" value="ZINC FINGER CCCH DOMAIN-CONTAINING PROTEIN 14"/>
    <property type="match status" value="1"/>
</dbReference>
<evidence type="ECO:0000256" key="1">
    <source>
        <dbReference type="ARBA" id="ARBA00004123"/>
    </source>
</evidence>
<keyword evidence="10" id="KW-1185">Reference proteome</keyword>
<evidence type="ECO:0000256" key="4">
    <source>
        <dbReference type="ARBA" id="ARBA00022723"/>
    </source>
</evidence>
<feature type="compositionally biased region" description="Basic and acidic residues" evidence="9">
    <location>
        <begin position="219"/>
        <end position="232"/>
    </location>
</feature>
<dbReference type="AlphaFoldDB" id="A0A915EEB3"/>
<evidence type="ECO:0000256" key="9">
    <source>
        <dbReference type="SAM" id="MobiDB-lite"/>
    </source>
</evidence>
<dbReference type="GO" id="GO:0008143">
    <property type="term" value="F:poly(A) binding"/>
    <property type="evidence" value="ECO:0007669"/>
    <property type="project" value="InterPro"/>
</dbReference>
<dbReference type="GO" id="GO:0008270">
    <property type="term" value="F:zinc ion binding"/>
    <property type="evidence" value="ECO:0007669"/>
    <property type="project" value="UniProtKB-KW"/>
</dbReference>
<keyword evidence="6" id="KW-0863">Zinc-finger</keyword>